<dbReference type="Gene3D" id="3.40.47.10">
    <property type="match status" value="2"/>
</dbReference>
<protein>
    <submittedName>
        <fullName evidence="5">Beta-ketoacyl-ACP synthase III</fullName>
    </submittedName>
</protein>
<evidence type="ECO:0000256" key="1">
    <source>
        <dbReference type="ARBA" id="ARBA00022679"/>
    </source>
</evidence>
<accession>A0A443ZVV7</accession>
<dbReference type="FunFam" id="3.40.47.10:FF:000051">
    <property type="entry name" value="3-oxoacyl-Acyl-carrier-protein synthase III"/>
    <property type="match status" value="1"/>
</dbReference>
<evidence type="ECO:0000259" key="4">
    <source>
        <dbReference type="Pfam" id="PF08545"/>
    </source>
</evidence>
<dbReference type="RefSeq" id="WP_128322261.1">
    <property type="nucleotide sequence ID" value="NZ_QJRG01000034.1"/>
</dbReference>
<dbReference type="Pfam" id="PF08541">
    <property type="entry name" value="ACP_syn_III_C"/>
    <property type="match status" value="1"/>
</dbReference>
<dbReference type="STRING" id="237609.PSAKL28_38900"/>
<dbReference type="CDD" id="cd00830">
    <property type="entry name" value="KAS_III"/>
    <property type="match status" value="1"/>
</dbReference>
<dbReference type="EMBL" id="QJRG01000034">
    <property type="protein sequence ID" value="RWU25049.1"/>
    <property type="molecule type" value="Genomic_DNA"/>
</dbReference>
<dbReference type="AlphaFoldDB" id="A0A443ZVV7"/>
<evidence type="ECO:0000313" key="6">
    <source>
        <dbReference type="Proteomes" id="UP000288983"/>
    </source>
</evidence>
<dbReference type="GO" id="GO:0006633">
    <property type="term" value="P:fatty acid biosynthetic process"/>
    <property type="evidence" value="ECO:0007669"/>
    <property type="project" value="InterPro"/>
</dbReference>
<gene>
    <name evidence="5" type="ORF">DM813_04785</name>
</gene>
<evidence type="ECO:0000313" key="5">
    <source>
        <dbReference type="EMBL" id="RWU25049.1"/>
    </source>
</evidence>
<name>A0A443ZVV7_9PSED</name>
<feature type="domain" description="Beta-ketoacyl-[acyl-carrier-protein] synthase III N-terminal" evidence="4">
    <location>
        <begin position="150"/>
        <end position="218"/>
    </location>
</feature>
<dbReference type="GO" id="GO:0044550">
    <property type="term" value="P:secondary metabolite biosynthetic process"/>
    <property type="evidence" value="ECO:0007669"/>
    <property type="project" value="TreeGrafter"/>
</dbReference>
<dbReference type="InterPro" id="IPR013751">
    <property type="entry name" value="ACP_syn_III_N"/>
</dbReference>
<dbReference type="InterPro" id="IPR016039">
    <property type="entry name" value="Thiolase-like"/>
</dbReference>
<keyword evidence="1" id="KW-0808">Transferase</keyword>
<feature type="domain" description="Beta-ketoacyl-[acyl-carrier-protein] synthase III C-terminal" evidence="3">
    <location>
        <begin position="282"/>
        <end position="371"/>
    </location>
</feature>
<evidence type="ECO:0000256" key="2">
    <source>
        <dbReference type="ARBA" id="ARBA00023315"/>
    </source>
</evidence>
<dbReference type="FunFam" id="3.40.47.10:FF:000049">
    <property type="entry name" value="3-oxoacyl-Acyl-carrier-protein synthase III"/>
    <property type="match status" value="1"/>
</dbReference>
<keyword evidence="2" id="KW-0012">Acyltransferase</keyword>
<proteinExistence type="predicted"/>
<evidence type="ECO:0000259" key="3">
    <source>
        <dbReference type="Pfam" id="PF08541"/>
    </source>
</evidence>
<dbReference type="GO" id="GO:0004315">
    <property type="term" value="F:3-oxoacyl-[acyl-carrier-protein] synthase activity"/>
    <property type="evidence" value="ECO:0007669"/>
    <property type="project" value="InterPro"/>
</dbReference>
<dbReference type="Pfam" id="PF08545">
    <property type="entry name" value="ACP_syn_III"/>
    <property type="match status" value="1"/>
</dbReference>
<sequence>MHNVVISGTGLYTPANSISNEELVESFNAYVQQFNADNAQAIERGEVQALAESSAAFIEKASGIKSRFVMDKDGILDPKRMAPRLPERSNDEPSILCQMAVAAAEQALQRAGRTAADVDAVIVACSNLQRAYPAISIEVQQALGINGFGFDMNVACSSATFGIQTACNSVQLGQARAVLVISPEVCTGHLNFRDRDSHFIFGDAATAVLVERADLATSAHQFDIVSTKLLTQFSNNIRNNFGFLNRAAEEGIGAPDKLFVQEGRKVFREVCPMVAELIGQHLAENNISVSDVKRFWLHQANLSMNHLIVKKLLGRDALEDEAPVILDSYANTSSAGSVIALHKHQDDLASGSLGVLSSFGAGYSIGSVILRKR</sequence>
<dbReference type="Proteomes" id="UP000288983">
    <property type="component" value="Unassembled WGS sequence"/>
</dbReference>
<dbReference type="PANTHER" id="PTHR34069">
    <property type="entry name" value="3-OXOACYL-[ACYL-CARRIER-PROTEIN] SYNTHASE 3"/>
    <property type="match status" value="1"/>
</dbReference>
<dbReference type="OrthoDB" id="4336181at2"/>
<dbReference type="SUPFAM" id="SSF53901">
    <property type="entry name" value="Thiolase-like"/>
    <property type="match status" value="1"/>
</dbReference>
<comment type="caution">
    <text evidence="5">The sequence shown here is derived from an EMBL/GenBank/DDBJ whole genome shotgun (WGS) entry which is preliminary data.</text>
</comment>
<dbReference type="InterPro" id="IPR013747">
    <property type="entry name" value="ACP_syn_III_C"/>
</dbReference>
<dbReference type="NCBIfam" id="NF005703">
    <property type="entry name" value="PRK07515.1"/>
    <property type="match status" value="1"/>
</dbReference>
<dbReference type="PANTHER" id="PTHR34069:SF2">
    <property type="entry name" value="BETA-KETOACYL-[ACYL-CARRIER-PROTEIN] SYNTHASE III"/>
    <property type="match status" value="1"/>
</dbReference>
<reference evidence="5 6" key="1">
    <citation type="submission" date="2018-06" db="EMBL/GenBank/DDBJ databases">
        <title>Bacteria isolated from soil of Wuhan.</title>
        <authorList>
            <person name="Wei X."/>
            <person name="Chunhua H."/>
        </authorList>
    </citation>
    <scope>NUCLEOTIDE SEQUENCE [LARGE SCALE GENOMIC DNA]</scope>
    <source>
        <strain evidence="6">xwS2</strain>
    </source>
</reference>
<organism evidence="5 6">
    <name type="scientific">Pseudomonas alkylphenolica</name>
    <dbReference type="NCBI Taxonomy" id="237609"/>
    <lineage>
        <taxon>Bacteria</taxon>
        <taxon>Pseudomonadati</taxon>
        <taxon>Pseudomonadota</taxon>
        <taxon>Gammaproteobacteria</taxon>
        <taxon>Pseudomonadales</taxon>
        <taxon>Pseudomonadaceae</taxon>
        <taxon>Pseudomonas</taxon>
    </lineage>
</organism>